<evidence type="ECO:0000256" key="1">
    <source>
        <dbReference type="SAM" id="Phobius"/>
    </source>
</evidence>
<sequence length="142" mass="15588">MKVEGPRPWPIRLFAILFLGAALLRLVAGLYDPTRMIADLLNWLPRTAITTDLAIVALSAEFTIACIPVALVWFRAVRIARIVVGVMAGWRLFSFDGAPWVFGLPVHQIALGLSMVAAALLFAPDSNRWLASRGRRDAGVIH</sequence>
<protein>
    <submittedName>
        <fullName evidence="2">Uncharacterized protein</fullName>
    </submittedName>
</protein>
<dbReference type="AlphaFoldDB" id="A0A844X9I7"/>
<evidence type="ECO:0000313" key="2">
    <source>
        <dbReference type="EMBL" id="MWV26422.1"/>
    </source>
</evidence>
<dbReference type="Proteomes" id="UP000461409">
    <property type="component" value="Unassembled WGS sequence"/>
</dbReference>
<keyword evidence="3" id="KW-1185">Reference proteome</keyword>
<comment type="caution">
    <text evidence="2">The sequence shown here is derived from an EMBL/GenBank/DDBJ whole genome shotgun (WGS) entry which is preliminary data.</text>
</comment>
<gene>
    <name evidence="2" type="ORF">GRF63_00755</name>
</gene>
<feature type="transmembrane region" description="Helical" evidence="1">
    <location>
        <begin position="53"/>
        <end position="74"/>
    </location>
</feature>
<reference evidence="2 3" key="2">
    <citation type="submission" date="2020-02" db="EMBL/GenBank/DDBJ databases">
        <title>Erythrobacter dongmakensis sp. nov., isolated from a tidal mudflat.</title>
        <authorList>
            <person name="Kim I.S."/>
        </authorList>
    </citation>
    <scope>NUCLEOTIDE SEQUENCE [LARGE SCALE GENOMIC DNA]</scope>
    <source>
        <strain evidence="2 3">GH3-10</strain>
    </source>
</reference>
<name>A0A844X9I7_9SPHN</name>
<dbReference type="RefSeq" id="WP_160484118.1">
    <property type="nucleotide sequence ID" value="NZ_WUBR01000001.1"/>
</dbReference>
<keyword evidence="1" id="KW-0472">Membrane</keyword>
<feature type="transmembrane region" description="Helical" evidence="1">
    <location>
        <begin position="101"/>
        <end position="123"/>
    </location>
</feature>
<reference evidence="2 3" key="1">
    <citation type="submission" date="2019-12" db="EMBL/GenBank/DDBJ databases">
        <authorList>
            <person name="Lee S.D."/>
        </authorList>
    </citation>
    <scope>NUCLEOTIDE SEQUENCE [LARGE SCALE GENOMIC DNA]</scope>
    <source>
        <strain evidence="2 3">GH3-10</strain>
    </source>
</reference>
<accession>A0A844X9I7</accession>
<feature type="transmembrane region" description="Helical" evidence="1">
    <location>
        <begin position="79"/>
        <end position="95"/>
    </location>
</feature>
<dbReference type="EMBL" id="WUBR01000001">
    <property type="protein sequence ID" value="MWV26422.1"/>
    <property type="molecule type" value="Genomic_DNA"/>
</dbReference>
<organism evidence="2 3">
    <name type="scientific">Aurantiacibacter rhizosphaerae</name>
    <dbReference type="NCBI Taxonomy" id="2691582"/>
    <lineage>
        <taxon>Bacteria</taxon>
        <taxon>Pseudomonadati</taxon>
        <taxon>Pseudomonadota</taxon>
        <taxon>Alphaproteobacteria</taxon>
        <taxon>Sphingomonadales</taxon>
        <taxon>Erythrobacteraceae</taxon>
        <taxon>Aurantiacibacter</taxon>
    </lineage>
</organism>
<proteinExistence type="predicted"/>
<keyword evidence="1" id="KW-0812">Transmembrane</keyword>
<evidence type="ECO:0000313" key="3">
    <source>
        <dbReference type="Proteomes" id="UP000461409"/>
    </source>
</evidence>
<keyword evidence="1" id="KW-1133">Transmembrane helix</keyword>